<evidence type="ECO:0000313" key="1">
    <source>
        <dbReference type="Proteomes" id="UP000887569"/>
    </source>
</evidence>
<protein>
    <submittedName>
        <fullName evidence="2">C3H1-type domain-containing protein</fullName>
    </submittedName>
</protein>
<accession>A0A915AY07</accession>
<dbReference type="WBParaSite" id="PgR018_g065_t02">
    <property type="protein sequence ID" value="PgR018_g065_t02"/>
    <property type="gene ID" value="PgR018_g065"/>
</dbReference>
<keyword evidence="1" id="KW-1185">Reference proteome</keyword>
<name>A0A915AY07_PARUN</name>
<proteinExistence type="predicted"/>
<dbReference type="AlphaFoldDB" id="A0A915AY07"/>
<organism evidence="1 2">
    <name type="scientific">Parascaris univalens</name>
    <name type="common">Nematode worm</name>
    <dbReference type="NCBI Taxonomy" id="6257"/>
    <lineage>
        <taxon>Eukaryota</taxon>
        <taxon>Metazoa</taxon>
        <taxon>Ecdysozoa</taxon>
        <taxon>Nematoda</taxon>
        <taxon>Chromadorea</taxon>
        <taxon>Rhabditida</taxon>
        <taxon>Spirurina</taxon>
        <taxon>Ascaridomorpha</taxon>
        <taxon>Ascaridoidea</taxon>
        <taxon>Ascarididae</taxon>
        <taxon>Parascaris</taxon>
    </lineage>
</organism>
<dbReference type="Proteomes" id="UP000887569">
    <property type="component" value="Unplaced"/>
</dbReference>
<evidence type="ECO:0000313" key="2">
    <source>
        <dbReference type="WBParaSite" id="PgR018_g065_t02"/>
    </source>
</evidence>
<sequence length="95" mass="10847">MRISDVGVVVTVIVGTRKNTSSKDFFSNDLICNLNFLQNFQSYLTRSSEVKVCNVFDVHSMVVNKSRRFDFREWLSNVTISGGGYPGKSWAIYRL</sequence>
<reference evidence="2" key="1">
    <citation type="submission" date="2022-11" db="UniProtKB">
        <authorList>
            <consortium name="WormBaseParasite"/>
        </authorList>
    </citation>
    <scope>IDENTIFICATION</scope>
</reference>